<dbReference type="EMBL" id="LAZR01061302">
    <property type="protein sequence ID" value="KKK63851.1"/>
    <property type="molecule type" value="Genomic_DNA"/>
</dbReference>
<sequence length="152" mass="15763">GAKPVKLYIWDDTAKEFIKWDGALNVSDIAVGAVEIKDHDGSDRAEVTSANALKTDPVSPTGVADGIKVVSSAGTDVVLASSTTCKRVIVQAQTDNTNLVAVGGAGVDATVATGTGVALWPGEAVDFEIDNLADIYIDSLVSGEGVRFFYFV</sequence>
<accession>A0A0F8ZV99</accession>
<name>A0A0F8ZV99_9ZZZZ</name>
<organism evidence="1">
    <name type="scientific">marine sediment metagenome</name>
    <dbReference type="NCBI Taxonomy" id="412755"/>
    <lineage>
        <taxon>unclassified sequences</taxon>
        <taxon>metagenomes</taxon>
        <taxon>ecological metagenomes</taxon>
    </lineage>
</organism>
<gene>
    <name evidence="1" type="ORF">LCGC14_2990110</name>
</gene>
<reference evidence="1" key="1">
    <citation type="journal article" date="2015" name="Nature">
        <title>Complex archaea that bridge the gap between prokaryotes and eukaryotes.</title>
        <authorList>
            <person name="Spang A."/>
            <person name="Saw J.H."/>
            <person name="Jorgensen S.L."/>
            <person name="Zaremba-Niedzwiedzka K."/>
            <person name="Martijn J."/>
            <person name="Lind A.E."/>
            <person name="van Eijk R."/>
            <person name="Schleper C."/>
            <person name="Guy L."/>
            <person name="Ettema T.J."/>
        </authorList>
    </citation>
    <scope>NUCLEOTIDE SEQUENCE</scope>
</reference>
<protein>
    <submittedName>
        <fullName evidence="1">Uncharacterized protein</fullName>
    </submittedName>
</protein>
<proteinExistence type="predicted"/>
<comment type="caution">
    <text evidence="1">The sequence shown here is derived from an EMBL/GenBank/DDBJ whole genome shotgun (WGS) entry which is preliminary data.</text>
</comment>
<evidence type="ECO:0000313" key="1">
    <source>
        <dbReference type="EMBL" id="KKK63851.1"/>
    </source>
</evidence>
<feature type="non-terminal residue" evidence="1">
    <location>
        <position position="1"/>
    </location>
</feature>
<dbReference type="AlphaFoldDB" id="A0A0F8ZV99"/>